<reference evidence="1" key="1">
    <citation type="submission" date="2019-11" db="EMBL/GenBank/DDBJ databases">
        <title>Nori genome reveals adaptations in red seaweeds to the harsh intertidal environment.</title>
        <authorList>
            <person name="Wang D."/>
            <person name="Mao Y."/>
        </authorList>
    </citation>
    <scope>NUCLEOTIDE SEQUENCE</scope>
    <source>
        <tissue evidence="1">Gametophyte</tissue>
    </source>
</reference>
<evidence type="ECO:0000313" key="2">
    <source>
        <dbReference type="Proteomes" id="UP000798662"/>
    </source>
</evidence>
<gene>
    <name evidence="1" type="ORF">I4F81_004243</name>
</gene>
<protein>
    <submittedName>
        <fullName evidence="1">Uncharacterized protein</fullName>
    </submittedName>
</protein>
<evidence type="ECO:0000313" key="1">
    <source>
        <dbReference type="EMBL" id="KAK1861662.1"/>
    </source>
</evidence>
<dbReference type="EMBL" id="CM020618">
    <property type="protein sequence ID" value="KAK1861662.1"/>
    <property type="molecule type" value="Genomic_DNA"/>
</dbReference>
<name>A0ACC3BUT8_PYRYE</name>
<dbReference type="Proteomes" id="UP000798662">
    <property type="component" value="Chromosome 1"/>
</dbReference>
<accession>A0ACC3BUT8</accession>
<sequence>MPPRPAEPPPVKAGYDTSAAPEAPPGLAVAPTATSPSKRPRAGGRAGGDLFSVLLPTYNERENLPLMVALLVKAFEETDEAFEIVIIDDASPDGTGAVARRLQALYPPHTITLAPRPGKLGLGSSYTHGLRHAAGNYIFILDADLSHHPKFIPAFVAAQRAGGHDIISGTRYADGGGVAGWSLRRKLVSRVANYVAGVLLSPGVSDLTGSFRLYKRDVFEALMGVVVSRGYVFQMEVVVRAVKAGWSVGEVPITFVDRLYGESKLGGMEVVLYLEGLWMLFWA</sequence>
<organism evidence="1 2">
    <name type="scientific">Pyropia yezoensis</name>
    <name type="common">Susabi-nori</name>
    <name type="synonym">Porphyra yezoensis</name>
    <dbReference type="NCBI Taxonomy" id="2788"/>
    <lineage>
        <taxon>Eukaryota</taxon>
        <taxon>Rhodophyta</taxon>
        <taxon>Bangiophyceae</taxon>
        <taxon>Bangiales</taxon>
        <taxon>Bangiaceae</taxon>
        <taxon>Pyropia</taxon>
    </lineage>
</organism>
<proteinExistence type="predicted"/>
<comment type="caution">
    <text evidence="1">The sequence shown here is derived from an EMBL/GenBank/DDBJ whole genome shotgun (WGS) entry which is preliminary data.</text>
</comment>
<keyword evidence="2" id="KW-1185">Reference proteome</keyword>